<keyword evidence="1" id="KW-1133">Transmembrane helix</keyword>
<keyword evidence="1" id="KW-0812">Transmembrane</keyword>
<accession>A0A7G9Z5N6</accession>
<name>A0A7G9Z5N6_9EURY</name>
<feature type="transmembrane region" description="Helical" evidence="1">
    <location>
        <begin position="12"/>
        <end position="28"/>
    </location>
</feature>
<protein>
    <submittedName>
        <fullName evidence="2">Uncharacterized protein</fullName>
    </submittedName>
</protein>
<keyword evidence="1" id="KW-0472">Membrane</keyword>
<proteinExistence type="predicted"/>
<gene>
    <name evidence="2" type="ORF">BJEEAEJC_00012</name>
</gene>
<evidence type="ECO:0000313" key="2">
    <source>
        <dbReference type="EMBL" id="QNO55570.1"/>
    </source>
</evidence>
<evidence type="ECO:0000256" key="1">
    <source>
        <dbReference type="SAM" id="Phobius"/>
    </source>
</evidence>
<dbReference type="AlphaFoldDB" id="A0A7G9Z5N6"/>
<sequence length="221" mass="25286">MSFLLAKILGKILLLALIPILLAIGFRWDAILPIIIYLQLLLIWAQAEIGLRQHVLLSAQFDPFFDVELIKKRVVNAHSYNIYVRNTSKNPAYNIRVGRILYENKPMPPDNWSKVSSELISSLAPDQKVLLCSLNEDVVKNDPTIEVSYSNHLGDLREICIEFFRDEKLFLTPRKVQAPGILLNTIEGLSLFLNELYIRRHLGLGLRASKIDKGKVKKRLK</sequence>
<dbReference type="EMBL" id="MT631622">
    <property type="protein sequence ID" value="QNO55570.1"/>
    <property type="molecule type" value="Genomic_DNA"/>
</dbReference>
<organism evidence="2">
    <name type="scientific">Candidatus Methanophaga sp. ANME-1 ERB7</name>
    <dbReference type="NCBI Taxonomy" id="2759913"/>
    <lineage>
        <taxon>Archaea</taxon>
        <taxon>Methanobacteriati</taxon>
        <taxon>Methanobacteriota</taxon>
        <taxon>Stenosarchaea group</taxon>
        <taxon>Methanomicrobia</taxon>
        <taxon>Candidatus Methanophagales</taxon>
        <taxon>Candidatus Methanophagaceae</taxon>
        <taxon>Candidatus Methanophaga</taxon>
    </lineage>
</organism>
<reference evidence="2" key="1">
    <citation type="submission" date="2020-06" db="EMBL/GenBank/DDBJ databases">
        <title>Unique genomic features of the anaerobic methanotrophic archaea.</title>
        <authorList>
            <person name="Chadwick G.L."/>
            <person name="Skennerton C.T."/>
            <person name="Laso-Perez R."/>
            <person name="Leu A.O."/>
            <person name="Speth D.R."/>
            <person name="Yu H."/>
            <person name="Morgan-Lang C."/>
            <person name="Hatzenpichler R."/>
            <person name="Goudeau D."/>
            <person name="Malmstrom R."/>
            <person name="Brazelton W.J."/>
            <person name="Woyke T."/>
            <person name="Hallam S.J."/>
            <person name="Tyson G.W."/>
            <person name="Wegener G."/>
            <person name="Boetius A."/>
            <person name="Orphan V."/>
        </authorList>
    </citation>
    <scope>NUCLEOTIDE SEQUENCE</scope>
</reference>